<dbReference type="Proteomes" id="UP001143364">
    <property type="component" value="Unassembled WGS sequence"/>
</dbReference>
<protein>
    <submittedName>
        <fullName evidence="1">Uncharacterized protein</fullName>
    </submittedName>
</protein>
<proteinExistence type="predicted"/>
<organism evidence="1 2">
    <name type="scientific">Methylopila jiangsuensis</name>
    <dbReference type="NCBI Taxonomy" id="586230"/>
    <lineage>
        <taxon>Bacteria</taxon>
        <taxon>Pseudomonadati</taxon>
        <taxon>Pseudomonadota</taxon>
        <taxon>Alphaproteobacteria</taxon>
        <taxon>Hyphomicrobiales</taxon>
        <taxon>Methylopilaceae</taxon>
        <taxon>Methylopila</taxon>
    </lineage>
</organism>
<accession>A0A9W6N2N7</accession>
<evidence type="ECO:0000313" key="1">
    <source>
        <dbReference type="EMBL" id="GLK75401.1"/>
    </source>
</evidence>
<dbReference type="RefSeq" id="WP_271203354.1">
    <property type="nucleotide sequence ID" value="NZ_BSFK01000005.1"/>
</dbReference>
<sequence>MTAGDDRIHTYTVSSLGVLWKLLLTPTEYIVRLFDDATTAQRLDPGQAFQEMDRFQRFYERAIEAGVDAGWGIRFETAPRVLVVPENGDIRLALVWKADGGTLHVASQSSLKLTEAKAARTA</sequence>
<keyword evidence="2" id="KW-1185">Reference proteome</keyword>
<evidence type="ECO:0000313" key="2">
    <source>
        <dbReference type="Proteomes" id="UP001143364"/>
    </source>
</evidence>
<comment type="caution">
    <text evidence="1">The sequence shown here is derived from an EMBL/GenBank/DDBJ whole genome shotgun (WGS) entry which is preliminary data.</text>
</comment>
<dbReference type="AlphaFoldDB" id="A0A9W6N2N7"/>
<name>A0A9W6N2N7_9HYPH</name>
<gene>
    <name evidence="1" type="ORF">GCM10008171_06550</name>
</gene>
<dbReference type="EMBL" id="BSFK01000005">
    <property type="protein sequence ID" value="GLK75401.1"/>
    <property type="molecule type" value="Genomic_DNA"/>
</dbReference>
<reference evidence="1" key="1">
    <citation type="journal article" date="2014" name="Int. J. Syst. Evol. Microbiol.">
        <title>Complete genome sequence of Corynebacterium casei LMG S-19264T (=DSM 44701T), isolated from a smear-ripened cheese.</title>
        <authorList>
            <consortium name="US DOE Joint Genome Institute (JGI-PGF)"/>
            <person name="Walter F."/>
            <person name="Albersmeier A."/>
            <person name="Kalinowski J."/>
            <person name="Ruckert C."/>
        </authorList>
    </citation>
    <scope>NUCLEOTIDE SEQUENCE</scope>
    <source>
        <strain evidence="1">VKM B-2555</strain>
    </source>
</reference>
<reference evidence="1" key="2">
    <citation type="submission" date="2023-01" db="EMBL/GenBank/DDBJ databases">
        <authorList>
            <person name="Sun Q."/>
            <person name="Evtushenko L."/>
        </authorList>
    </citation>
    <scope>NUCLEOTIDE SEQUENCE</scope>
    <source>
        <strain evidence="1">VKM B-2555</strain>
    </source>
</reference>